<dbReference type="AlphaFoldDB" id="S3D926"/>
<organism evidence="1 2">
    <name type="scientific">Glarea lozoyensis (strain ATCC 20868 / MF5171)</name>
    <dbReference type="NCBI Taxonomy" id="1116229"/>
    <lineage>
        <taxon>Eukaryota</taxon>
        <taxon>Fungi</taxon>
        <taxon>Dikarya</taxon>
        <taxon>Ascomycota</taxon>
        <taxon>Pezizomycotina</taxon>
        <taxon>Leotiomycetes</taxon>
        <taxon>Helotiales</taxon>
        <taxon>Helotiaceae</taxon>
        <taxon>Glarea</taxon>
    </lineage>
</organism>
<dbReference type="InterPro" id="IPR036291">
    <property type="entry name" value="NAD(P)-bd_dom_sf"/>
</dbReference>
<dbReference type="HOGENOM" id="CLU_007383_10_4_1"/>
<dbReference type="OrthoDB" id="419598at2759"/>
<dbReference type="eggNOG" id="ENOG502S0NM">
    <property type="taxonomic scope" value="Eukaryota"/>
</dbReference>
<dbReference type="EMBL" id="KE145357">
    <property type="protein sequence ID" value="EPE33634.1"/>
    <property type="molecule type" value="Genomic_DNA"/>
</dbReference>
<dbReference type="STRING" id="1116229.S3D926"/>
<dbReference type="PANTHER" id="PTHR47129:SF1">
    <property type="entry name" value="NMRA-LIKE DOMAIN-CONTAINING PROTEIN"/>
    <property type="match status" value="1"/>
</dbReference>
<keyword evidence="2" id="KW-1185">Reference proteome</keyword>
<dbReference type="KEGG" id="glz:GLAREA_06647"/>
<dbReference type="InterPro" id="IPR052718">
    <property type="entry name" value="NmrA-type_oxidoreductase"/>
</dbReference>
<sequence length="307" mass="33590">MLALTSPTGKLGSSILTSLLNHNLIPPTQLLLLSSSTPTPKLQPYIDQGIQVRPLNYHSPAPSAFEGVTKLLLISTPEIALDYHYPDTPGRESVQIETLKCAIAAGVKHIYYTSLAFGSPSEAGVMRAHLRTEEFLAQQSGVQVTILRQGLYNESWPLYLGYYDPHDDERGEVVLAGNGKVSWTAISDLGLANALVLAGKDEDWAGKTLYLSAQRNALSMAEVAKLVGQERGKEVTVKVVGREEYVKCCVERGVEKDNVEWWSTTYAALRKGECLIEDGTLERLLKVQGVEVTRMEDTIKKMVGGSA</sequence>
<dbReference type="SUPFAM" id="SSF51735">
    <property type="entry name" value="NAD(P)-binding Rossmann-fold domains"/>
    <property type="match status" value="1"/>
</dbReference>
<dbReference type="Proteomes" id="UP000016922">
    <property type="component" value="Unassembled WGS sequence"/>
</dbReference>
<accession>S3D926</accession>
<dbReference type="GeneID" id="19465700"/>
<reference evidence="1 2" key="1">
    <citation type="journal article" date="2013" name="BMC Genomics">
        <title>Genomics-driven discovery of the pneumocandin biosynthetic gene cluster in the fungus Glarea lozoyensis.</title>
        <authorList>
            <person name="Chen L."/>
            <person name="Yue Q."/>
            <person name="Zhang X."/>
            <person name="Xiang M."/>
            <person name="Wang C."/>
            <person name="Li S."/>
            <person name="Che Y."/>
            <person name="Ortiz-Lopez F.J."/>
            <person name="Bills G.F."/>
            <person name="Liu X."/>
            <person name="An Z."/>
        </authorList>
    </citation>
    <scope>NUCLEOTIDE SEQUENCE [LARGE SCALE GENOMIC DNA]</scope>
    <source>
        <strain evidence="2">ATCC 20868 / MF5171</strain>
    </source>
</reference>
<dbReference type="PANTHER" id="PTHR47129">
    <property type="entry name" value="QUINONE OXIDOREDUCTASE 2"/>
    <property type="match status" value="1"/>
</dbReference>
<gene>
    <name evidence="1" type="ORF">GLAREA_06647</name>
</gene>
<evidence type="ECO:0000313" key="1">
    <source>
        <dbReference type="EMBL" id="EPE33634.1"/>
    </source>
</evidence>
<dbReference type="Gene3D" id="3.90.25.10">
    <property type="entry name" value="UDP-galactose 4-epimerase, domain 1"/>
    <property type="match status" value="1"/>
</dbReference>
<evidence type="ECO:0000313" key="2">
    <source>
        <dbReference type="Proteomes" id="UP000016922"/>
    </source>
</evidence>
<dbReference type="Gene3D" id="3.40.50.720">
    <property type="entry name" value="NAD(P)-binding Rossmann-like Domain"/>
    <property type="match status" value="1"/>
</dbReference>
<dbReference type="RefSeq" id="XP_008078786.1">
    <property type="nucleotide sequence ID" value="XM_008080595.1"/>
</dbReference>
<proteinExistence type="predicted"/>
<name>S3D926_GLAL2</name>
<protein>
    <submittedName>
        <fullName evidence="1">NAD(P)-binding Rossmann-fold containing protein</fullName>
    </submittedName>
</protein>
<dbReference type="OMA" id="KICWTAI"/>